<gene>
    <name evidence="1" type="ORF">BJI69_18005</name>
</gene>
<name>A0A0G9HCR7_9GAMM</name>
<evidence type="ECO:0000313" key="2">
    <source>
        <dbReference type="Proteomes" id="UP000182987"/>
    </source>
</evidence>
<dbReference type="AlphaFoldDB" id="A0A0G9HCR7"/>
<reference evidence="2" key="1">
    <citation type="submission" date="2016-09" db="EMBL/GenBank/DDBJ databases">
        <authorList>
            <person name="Lysoe E."/>
        </authorList>
    </citation>
    <scope>NUCLEOTIDE SEQUENCE [LARGE SCALE GENOMIC DNA]</scope>
    <source>
        <strain evidence="2">LJ96T</strain>
    </source>
</reference>
<protein>
    <submittedName>
        <fullName evidence="1">Uncharacterized protein</fullName>
    </submittedName>
</protein>
<dbReference type="KEGG" id="lrz:BJI69_18005"/>
<dbReference type="EMBL" id="CP017480">
    <property type="protein sequence ID" value="APG05610.1"/>
    <property type="molecule type" value="Genomic_DNA"/>
</dbReference>
<organism evidence="1 2">
    <name type="scientific">Luteibacter rhizovicinus DSM 16549</name>
    <dbReference type="NCBI Taxonomy" id="1440763"/>
    <lineage>
        <taxon>Bacteria</taxon>
        <taxon>Pseudomonadati</taxon>
        <taxon>Pseudomonadota</taxon>
        <taxon>Gammaproteobacteria</taxon>
        <taxon>Lysobacterales</taxon>
        <taxon>Rhodanobacteraceae</taxon>
        <taxon>Luteibacter</taxon>
    </lineage>
</organism>
<dbReference type="Proteomes" id="UP000182987">
    <property type="component" value="Chromosome"/>
</dbReference>
<accession>A0A0G9HCR7</accession>
<proteinExistence type="predicted"/>
<sequence>MDTWLQAGGEILAAGLAFCLLMSLVVPSAALVLEKLTIAFGASVPNRVPDTHNGYVSAEELRDYAHRMSDTMALQIVDAHVAHAKTEKRHAEQLAQLILGLIALGAADLLFGLHNDMRSLVGAVISFSTVTKVSIALLGLGGARLLYAIFQTSFDPTAVLYRPAAEAFAKKQKDIYEPFVSRPPPSASYVGGLGGLTTANRPHVSRDASTE</sequence>
<keyword evidence="2" id="KW-1185">Reference proteome</keyword>
<dbReference type="STRING" id="1440763.BJI69_18005"/>
<evidence type="ECO:0000313" key="1">
    <source>
        <dbReference type="EMBL" id="APG05610.1"/>
    </source>
</evidence>
<dbReference type="PATRIC" id="fig|1440763.5.peg.2003"/>